<reference evidence="1 2" key="1">
    <citation type="submission" date="2024-05" db="EMBL/GenBank/DDBJ databases">
        <title>Genetic variation in Jamaican populations of the coffee berry borer (Hypothenemus hampei).</title>
        <authorList>
            <person name="Errbii M."/>
            <person name="Myrie A."/>
        </authorList>
    </citation>
    <scope>NUCLEOTIDE SEQUENCE [LARGE SCALE GENOMIC DNA]</scope>
    <source>
        <strain evidence="1">JA-Hopewell-2020-01-JO</strain>
        <tissue evidence="1">Whole body</tissue>
    </source>
</reference>
<proteinExistence type="predicted"/>
<accession>A0ABD1EG75</accession>
<sequence length="163" mass="18878">MSKSKIGLGYEVRVKKSAAKIEFWILYNLDNMDLDYQEDLEELLEFVELVDDVQNVNMRASKRYLRDAANPFEIYNNEQFKRRYRFSKEIAVTRDLQRISQQSVSIIIKEGSIVFVEQLVNFVKLPATEQNQRQNTTLFWNVANFPGVAGCIDCTNIPISSPG</sequence>
<dbReference type="Proteomes" id="UP001566132">
    <property type="component" value="Unassembled WGS sequence"/>
</dbReference>
<protein>
    <submittedName>
        <fullName evidence="1">Uncharacterized protein</fullName>
    </submittedName>
</protein>
<evidence type="ECO:0000313" key="1">
    <source>
        <dbReference type="EMBL" id="KAL1493616.1"/>
    </source>
</evidence>
<organism evidence="1 2">
    <name type="scientific">Hypothenemus hampei</name>
    <name type="common">Coffee berry borer</name>
    <dbReference type="NCBI Taxonomy" id="57062"/>
    <lineage>
        <taxon>Eukaryota</taxon>
        <taxon>Metazoa</taxon>
        <taxon>Ecdysozoa</taxon>
        <taxon>Arthropoda</taxon>
        <taxon>Hexapoda</taxon>
        <taxon>Insecta</taxon>
        <taxon>Pterygota</taxon>
        <taxon>Neoptera</taxon>
        <taxon>Endopterygota</taxon>
        <taxon>Coleoptera</taxon>
        <taxon>Polyphaga</taxon>
        <taxon>Cucujiformia</taxon>
        <taxon>Curculionidae</taxon>
        <taxon>Scolytinae</taxon>
        <taxon>Hypothenemus</taxon>
    </lineage>
</organism>
<keyword evidence="2" id="KW-1185">Reference proteome</keyword>
<comment type="caution">
    <text evidence="1">The sequence shown here is derived from an EMBL/GenBank/DDBJ whole genome shotgun (WGS) entry which is preliminary data.</text>
</comment>
<evidence type="ECO:0000313" key="2">
    <source>
        <dbReference type="Proteomes" id="UP001566132"/>
    </source>
</evidence>
<name>A0ABD1EG75_HYPHA</name>
<dbReference type="EMBL" id="JBDJPC010000007">
    <property type="protein sequence ID" value="KAL1493616.1"/>
    <property type="molecule type" value="Genomic_DNA"/>
</dbReference>
<dbReference type="AlphaFoldDB" id="A0ABD1EG75"/>
<gene>
    <name evidence="1" type="ORF">ABEB36_009316</name>
</gene>